<dbReference type="PANTHER" id="PTHR30469">
    <property type="entry name" value="MULTIDRUG RESISTANCE PROTEIN MDTA"/>
    <property type="match status" value="1"/>
</dbReference>
<reference evidence="4" key="1">
    <citation type="submission" date="2022-07" db="EMBL/GenBank/DDBJ databases">
        <authorList>
            <person name="Criscuolo A."/>
        </authorList>
    </citation>
    <scope>NUCLEOTIDE SEQUENCE</scope>
    <source>
        <strain evidence="4">CIP111854</strain>
    </source>
</reference>
<evidence type="ECO:0000256" key="2">
    <source>
        <dbReference type="SAM" id="Coils"/>
    </source>
</evidence>
<evidence type="ECO:0000313" key="4">
    <source>
        <dbReference type="EMBL" id="CAH9058798.1"/>
    </source>
</evidence>
<comment type="caution">
    <text evidence="4">The sequence shown here is derived from an EMBL/GenBank/DDBJ whole genome shotgun (WGS) entry which is preliminary data.</text>
</comment>
<dbReference type="RefSeq" id="WP_261626442.1">
    <property type="nucleotide sequence ID" value="NZ_CAMAPC010000007.1"/>
</dbReference>
<evidence type="ECO:0000256" key="1">
    <source>
        <dbReference type="ARBA" id="ARBA00009477"/>
    </source>
</evidence>
<dbReference type="GO" id="GO:1990281">
    <property type="term" value="C:efflux pump complex"/>
    <property type="evidence" value="ECO:0007669"/>
    <property type="project" value="TreeGrafter"/>
</dbReference>
<dbReference type="AlphaFoldDB" id="A0A9W4QYH2"/>
<dbReference type="Pfam" id="PF25973">
    <property type="entry name" value="BSH_CzcB"/>
    <property type="match status" value="1"/>
</dbReference>
<dbReference type="NCBIfam" id="TIGR01730">
    <property type="entry name" value="RND_mfp"/>
    <property type="match status" value="1"/>
</dbReference>
<protein>
    <submittedName>
        <fullName evidence="4">Multidrug resistance protein MdtA</fullName>
    </submittedName>
</protein>
<organism evidence="4 5">
    <name type="scientific">Pseudoalteromonas holothuriae</name>
    <dbReference type="NCBI Taxonomy" id="2963714"/>
    <lineage>
        <taxon>Bacteria</taxon>
        <taxon>Pseudomonadati</taxon>
        <taxon>Pseudomonadota</taxon>
        <taxon>Gammaproteobacteria</taxon>
        <taxon>Alteromonadales</taxon>
        <taxon>Pseudoalteromonadaceae</taxon>
        <taxon>Pseudoalteromonas</taxon>
    </lineage>
</organism>
<sequence>MLSRQMKSYLRNMNTSNSSAVSWFIVSLLCGFTLQANANQIVKVNTVYQSETSASYKAVGHIKAKEFARLAAAESGLVTAVAANPGDDVARGEVLISLDGARLEALVAKQKSEVVRQQHIVYQMETIFSDIKSDFEALRSTEVGGAVSQQMLRNTEAKMISSKNEYEAAKALLSSYQSELSLLEIRFSDSVIRAPFDGRVTERFAQLGEWLSVGESAIAMYSSNYLEAWVEVPERFALNSDQIMSQPITLRIGELSLESQQIRIVKSIDKSSGAFYLVAQLPTEAADLFPGMNLTAWVNYGARKSFLFVPQSAIVKNHLGTLVYKVERMPSEEGSVRQAKPLAVEPLFQKGNFVALAPDHQLQQGDQVVVEGNLRLLSNSPVTVIETLTLKHAHKM</sequence>
<dbReference type="EMBL" id="CAMAPC010000007">
    <property type="protein sequence ID" value="CAH9058798.1"/>
    <property type="molecule type" value="Genomic_DNA"/>
</dbReference>
<name>A0A9W4QYH2_9GAMM</name>
<dbReference type="Gene3D" id="1.10.287.470">
    <property type="entry name" value="Helix hairpin bin"/>
    <property type="match status" value="1"/>
</dbReference>
<comment type="similarity">
    <text evidence="1">Belongs to the membrane fusion protein (MFP) (TC 8.A.1) family.</text>
</comment>
<feature type="coiled-coil region" evidence="2">
    <location>
        <begin position="152"/>
        <end position="186"/>
    </location>
</feature>
<keyword evidence="5" id="KW-1185">Reference proteome</keyword>
<dbReference type="Gene3D" id="2.40.30.170">
    <property type="match status" value="1"/>
</dbReference>
<keyword evidence="2" id="KW-0175">Coiled coil</keyword>
<dbReference type="InterPro" id="IPR058647">
    <property type="entry name" value="BSH_CzcB-like"/>
</dbReference>
<dbReference type="SUPFAM" id="SSF111369">
    <property type="entry name" value="HlyD-like secretion proteins"/>
    <property type="match status" value="1"/>
</dbReference>
<proteinExistence type="inferred from homology"/>
<evidence type="ECO:0000259" key="3">
    <source>
        <dbReference type="Pfam" id="PF25973"/>
    </source>
</evidence>
<accession>A0A9W4QYH2</accession>
<feature type="domain" description="CzcB-like barrel-sandwich hybrid" evidence="3">
    <location>
        <begin position="68"/>
        <end position="213"/>
    </location>
</feature>
<dbReference type="Gene3D" id="2.40.420.20">
    <property type="match status" value="1"/>
</dbReference>
<dbReference type="GO" id="GO:0015562">
    <property type="term" value="F:efflux transmembrane transporter activity"/>
    <property type="evidence" value="ECO:0007669"/>
    <property type="project" value="TreeGrafter"/>
</dbReference>
<dbReference type="PANTHER" id="PTHR30469:SF38">
    <property type="entry name" value="HLYD FAMILY SECRETION PROTEIN"/>
    <property type="match status" value="1"/>
</dbReference>
<evidence type="ECO:0000313" key="5">
    <source>
        <dbReference type="Proteomes" id="UP001152467"/>
    </source>
</evidence>
<gene>
    <name evidence="4" type="primary">mdtA_4</name>
    <name evidence="4" type="ORF">PSECIP111854_02275</name>
</gene>
<dbReference type="InterPro" id="IPR006143">
    <property type="entry name" value="RND_pump_MFP"/>
</dbReference>
<dbReference type="Gene3D" id="2.40.50.100">
    <property type="match status" value="1"/>
</dbReference>
<dbReference type="Proteomes" id="UP001152467">
    <property type="component" value="Unassembled WGS sequence"/>
</dbReference>